<dbReference type="Pfam" id="PF11849">
    <property type="entry name" value="DUF3369"/>
    <property type="match status" value="1"/>
</dbReference>
<dbReference type="InterPro" id="IPR001789">
    <property type="entry name" value="Sig_transdc_resp-reg_receiver"/>
</dbReference>
<dbReference type="InterPro" id="IPR021800">
    <property type="entry name" value="DUF3369"/>
</dbReference>
<dbReference type="InterPro" id="IPR006674">
    <property type="entry name" value="HD_domain"/>
</dbReference>
<evidence type="ECO:0000259" key="2">
    <source>
        <dbReference type="PROSITE" id="PS50110"/>
    </source>
</evidence>
<dbReference type="Gene3D" id="1.10.3210.10">
    <property type="entry name" value="Hypothetical protein af1432"/>
    <property type="match status" value="1"/>
</dbReference>
<evidence type="ECO:0000256" key="1">
    <source>
        <dbReference type="PROSITE-ProRule" id="PRU00169"/>
    </source>
</evidence>
<gene>
    <name evidence="5" type="ORF">AADV58_11740</name>
</gene>
<feature type="domain" description="Response regulatory" evidence="2">
    <location>
        <begin position="30"/>
        <end position="154"/>
    </location>
</feature>
<evidence type="ECO:0000259" key="4">
    <source>
        <dbReference type="PROSITE" id="PS51832"/>
    </source>
</evidence>
<dbReference type="PANTHER" id="PTHR45228:SF9">
    <property type="entry name" value="3'3'-CGAMP-SPECIFIC PHOSPHODIESTERASE 2"/>
    <property type="match status" value="1"/>
</dbReference>
<dbReference type="PROSITE" id="PS51832">
    <property type="entry name" value="HD_GYP"/>
    <property type="match status" value="1"/>
</dbReference>
<dbReference type="Gene3D" id="3.40.50.2300">
    <property type="match status" value="1"/>
</dbReference>
<dbReference type="RefSeq" id="WP_341743284.1">
    <property type="nucleotide sequence ID" value="NZ_CP151406.1"/>
</dbReference>
<dbReference type="CDD" id="cd00077">
    <property type="entry name" value="HDc"/>
    <property type="match status" value="1"/>
</dbReference>
<dbReference type="Pfam" id="PF13487">
    <property type="entry name" value="HD_5"/>
    <property type="match status" value="1"/>
</dbReference>
<dbReference type="PANTHER" id="PTHR45228">
    <property type="entry name" value="CYCLIC DI-GMP PHOSPHODIESTERASE TM_0186-RELATED"/>
    <property type="match status" value="1"/>
</dbReference>
<dbReference type="EMBL" id="CP151406">
    <property type="protein sequence ID" value="WZJ20621.1"/>
    <property type="molecule type" value="Genomic_DNA"/>
</dbReference>
<proteinExistence type="predicted"/>
<dbReference type="SUPFAM" id="SSF52172">
    <property type="entry name" value="CheY-like"/>
    <property type="match status" value="1"/>
</dbReference>
<feature type="modified residue" description="4-aspartylphosphate" evidence="1">
    <location>
        <position position="85"/>
    </location>
</feature>
<dbReference type="SMART" id="SM00471">
    <property type="entry name" value="HDc"/>
    <property type="match status" value="1"/>
</dbReference>
<protein>
    <submittedName>
        <fullName evidence="5">HD domain-containing phosphohydrolase</fullName>
    </submittedName>
</protein>
<organism evidence="5 6">
    <name type="scientific">Azonexus hydrophilus</name>
    <dbReference type="NCBI Taxonomy" id="418702"/>
    <lineage>
        <taxon>Bacteria</taxon>
        <taxon>Pseudomonadati</taxon>
        <taxon>Pseudomonadota</taxon>
        <taxon>Betaproteobacteria</taxon>
        <taxon>Rhodocyclales</taxon>
        <taxon>Azonexaceae</taxon>
        <taxon>Azonexus</taxon>
    </lineage>
</organism>
<evidence type="ECO:0000259" key="3">
    <source>
        <dbReference type="PROSITE" id="PS51831"/>
    </source>
</evidence>
<reference evidence="5 6" key="1">
    <citation type="submission" date="2024-04" db="EMBL/GenBank/DDBJ databases">
        <title>Dissimilatory iodate-reducing microorganisms contribute to the enrichment of iodine in groundwater.</title>
        <authorList>
            <person name="Jiang Z."/>
        </authorList>
    </citation>
    <scope>NUCLEOTIDE SEQUENCE [LARGE SCALE GENOMIC DNA]</scope>
    <source>
        <strain evidence="5 6">NCP973</strain>
    </source>
</reference>
<name>A0ABZ2XDA8_9RHOO</name>
<dbReference type="Proteomes" id="UP001479520">
    <property type="component" value="Chromosome"/>
</dbReference>
<dbReference type="InterPro" id="IPR011006">
    <property type="entry name" value="CheY-like_superfamily"/>
</dbReference>
<feature type="domain" description="HD" evidence="3">
    <location>
        <begin position="321"/>
        <end position="458"/>
    </location>
</feature>
<dbReference type="PROSITE" id="PS50110">
    <property type="entry name" value="RESPONSE_REGULATORY"/>
    <property type="match status" value="1"/>
</dbReference>
<dbReference type="InterPro" id="IPR037522">
    <property type="entry name" value="HD_GYP_dom"/>
</dbReference>
<dbReference type="InterPro" id="IPR003607">
    <property type="entry name" value="HD/PDEase_dom"/>
</dbReference>
<keyword evidence="1" id="KW-0597">Phosphoprotein</keyword>
<keyword evidence="6" id="KW-1185">Reference proteome</keyword>
<evidence type="ECO:0000313" key="5">
    <source>
        <dbReference type="EMBL" id="WZJ20621.1"/>
    </source>
</evidence>
<dbReference type="PROSITE" id="PS51831">
    <property type="entry name" value="HD"/>
    <property type="match status" value="1"/>
</dbReference>
<feature type="domain" description="HD-GYP" evidence="4">
    <location>
        <begin position="299"/>
        <end position="509"/>
    </location>
</feature>
<dbReference type="InterPro" id="IPR052020">
    <property type="entry name" value="Cyclic_di-GMP/3'3'-cGAMP_PDE"/>
</dbReference>
<evidence type="ECO:0000313" key="6">
    <source>
        <dbReference type="Proteomes" id="UP001479520"/>
    </source>
</evidence>
<sequence>MIDDPDSDEDFLIEEDDGPVPQCAARAAWKLLVVDDEPDVFAITKIVLADFSFAGAALEIIPAYSRSEAEAYLLQHDDVAVLLLDVVMEETDAGLRLVEFVRVTLGNKLVRIVLRTGQPGYAPEKEVILRYDINDYKEKTELTTQKLFTTVVASLRAYQHLLDLERQRAGLAQIVHANQGLARHQELDEFGKGALAFMVALLNAGGGELRRREGQGSTALARQGDLPESAIDAIDAWDGLTLRWVDGLVLAPIPSRTDSPVFVCLGGVSSVDDGDRVLFGILAEAVGAGWDSVLLLGRLQDAQKAIVYALARMAEFRDAGTGEHVRRVERMVRAMALKLRVHDDYACLRDEAFVEQLVLASVLHDVGKVGVPDAILNKPGALDGGEKRQMQAHVAIGAEILAEAAGMVPGMNYIALAAEIAANHHESADGSGYPGRKTLDQIPVSARIVSVADVYDALVSKRPYKEGWPREKAIAWLREMAGQRFDPRAVEALAAVIGESSFPTEGQHRSEAVNC</sequence>
<dbReference type="SUPFAM" id="SSF109604">
    <property type="entry name" value="HD-domain/PDEase-like"/>
    <property type="match status" value="1"/>
</dbReference>
<accession>A0ABZ2XDA8</accession>